<sequence>MTIIHPIPFPVAARNPPPAGHFAFRCNACGQCCNTPPLLTLDELLRFETRFIGVLALRRIRPLRGDFTAADLAAQADIDHSLLLPAPDGDALQITLQAVDYPSLQRCPARDDAGLCGLHADHKPLACEVVPLDALRADRLQHAVLASRQGELGDADCIAPGQRDGHAPLTDATDVVDPAYLDALYAHRNALATDKAHWGRPLYATLAAELHAPAVWTRIPHHGFFNLSPVPLVAMMAARSPQMAGRWQQFIDAQLTLIDTAVTDALVHKHPADRPLTQQLRGYADAYRALRPSLARASRTPHHA</sequence>
<protein>
    <recommendedName>
        <fullName evidence="3">YkgJ family cysteine cluster protein</fullName>
    </recommendedName>
</protein>
<accession>A0ABS2BLJ7</accession>
<gene>
    <name evidence="1" type="ORF">JMJ54_11640</name>
</gene>
<name>A0ABS2BLJ7_9NEIS</name>
<comment type="caution">
    <text evidence="1">The sequence shown here is derived from an EMBL/GenBank/DDBJ whole genome shotgun (WGS) entry which is preliminary data.</text>
</comment>
<evidence type="ECO:0008006" key="3">
    <source>
        <dbReference type="Google" id="ProtNLM"/>
    </source>
</evidence>
<dbReference type="EMBL" id="JAESND010000005">
    <property type="protein sequence ID" value="MBM3116484.1"/>
    <property type="molecule type" value="Genomic_DNA"/>
</dbReference>
<evidence type="ECO:0000313" key="1">
    <source>
        <dbReference type="EMBL" id="MBM3116484.1"/>
    </source>
</evidence>
<keyword evidence="2" id="KW-1185">Reference proteome</keyword>
<reference evidence="1 2" key="1">
    <citation type="submission" date="2021-01" db="EMBL/GenBank/DDBJ databases">
        <title>Draft Genome Sequence and Polyhydroxyalkanoate Biosynthetic Potential of Jeongeupia naejangsanensis Type Strain DSM 24253.</title>
        <authorList>
            <person name="Turrini P."/>
            <person name="Artuso I."/>
            <person name="Lugli G.A."/>
            <person name="Frangipani E."/>
            <person name="Ventura M."/>
            <person name="Visca P."/>
        </authorList>
    </citation>
    <scope>NUCLEOTIDE SEQUENCE [LARGE SCALE GENOMIC DNA]</scope>
    <source>
        <strain evidence="1 2">DSM 24253</strain>
    </source>
</reference>
<organism evidence="1 2">
    <name type="scientific">Jeongeupia naejangsanensis</name>
    <dbReference type="NCBI Taxonomy" id="613195"/>
    <lineage>
        <taxon>Bacteria</taxon>
        <taxon>Pseudomonadati</taxon>
        <taxon>Pseudomonadota</taxon>
        <taxon>Betaproteobacteria</taxon>
        <taxon>Neisseriales</taxon>
        <taxon>Chitinibacteraceae</taxon>
        <taxon>Jeongeupia</taxon>
    </lineage>
</organism>
<proteinExistence type="predicted"/>
<dbReference type="RefSeq" id="WP_203538729.1">
    <property type="nucleotide sequence ID" value="NZ_JAESND010000005.1"/>
</dbReference>
<evidence type="ECO:0000313" key="2">
    <source>
        <dbReference type="Proteomes" id="UP000809431"/>
    </source>
</evidence>
<dbReference type="Proteomes" id="UP000809431">
    <property type="component" value="Unassembled WGS sequence"/>
</dbReference>